<organism evidence="1">
    <name type="scientific">Abdopus aculeatus</name>
    <name type="common">Algae octopus</name>
    <name type="synonym">Octopus aculeatus</name>
    <dbReference type="NCBI Taxonomy" id="515833"/>
    <lineage>
        <taxon>Eukaryota</taxon>
        <taxon>Metazoa</taxon>
        <taxon>Spiralia</taxon>
        <taxon>Lophotrochozoa</taxon>
        <taxon>Mollusca</taxon>
        <taxon>Cephalopoda</taxon>
        <taxon>Coleoidea</taxon>
        <taxon>Octopodiformes</taxon>
        <taxon>Octopoda</taxon>
        <taxon>Incirrata</taxon>
        <taxon>Octopodidae</taxon>
        <taxon>Abdopus</taxon>
    </lineage>
</organism>
<keyword evidence="1" id="KW-0496">Mitochondrion</keyword>
<sequence>MSSNINSTPTFIRLISIYYRNFTTFITPCSSWCYYYITNRPKFQHYIFRP</sequence>
<protein>
    <submittedName>
        <fullName evidence="1">Cytochrome oxidase subunit 1</fullName>
    </submittedName>
</protein>
<gene>
    <name evidence="1" type="primary">COI</name>
</gene>
<proteinExistence type="predicted"/>
<feature type="non-terminal residue" evidence="1">
    <location>
        <position position="50"/>
    </location>
</feature>
<name>A0A1C4HDC6_ABDAC</name>
<dbReference type="EMBL" id="LT604981">
    <property type="protein sequence ID" value="SCC90950.1"/>
    <property type="molecule type" value="Genomic_DNA"/>
</dbReference>
<reference evidence="1" key="2">
    <citation type="submission" date="2016-08" db="EMBL/GenBank/DDBJ databases">
        <title>DNA Barcoding of Cephalopods of Andaman Islands.</title>
        <authorList>
            <person name="Suneelkumar Y."/>
            <person name="Narayana Murthy K."/>
            <person name="Mohanraju R."/>
        </authorList>
    </citation>
    <scope>NUCLEOTIDE SEQUENCE</scope>
    <source>
        <strain evidence="1">PBOCT2</strain>
    </source>
</reference>
<evidence type="ECO:0000313" key="1">
    <source>
        <dbReference type="EMBL" id="SCC90950.1"/>
    </source>
</evidence>
<geneLocation type="mitochondrion" evidence="1"/>
<accession>A0A1C4HDC6</accession>
<dbReference type="AlphaFoldDB" id="A0A1C4HDC6"/>
<feature type="non-terminal residue" evidence="1">
    <location>
        <position position="1"/>
    </location>
</feature>
<reference evidence="1" key="1">
    <citation type="submission" date="2016-07" db="EMBL/GenBank/DDBJ databases">
        <authorList>
            <person name="Yalla S."/>
        </authorList>
    </citation>
    <scope>NUCLEOTIDE SEQUENCE</scope>
    <source>
        <strain evidence="1">PBOCT2</strain>
    </source>
</reference>